<dbReference type="Proteomes" id="UP000319514">
    <property type="component" value="Unassembled WGS sequence"/>
</dbReference>
<dbReference type="Gene3D" id="3.90.1580.10">
    <property type="entry name" value="paralog of FGE (formylglycine-generating enzyme)"/>
    <property type="match status" value="1"/>
</dbReference>
<comment type="caution">
    <text evidence="3">The sequence shown here is derived from an EMBL/GenBank/DDBJ whole genome shotgun (WGS) entry which is preliminary data.</text>
</comment>
<dbReference type="PANTHER" id="PTHR23150">
    <property type="entry name" value="SULFATASE MODIFYING FACTOR 1, 2"/>
    <property type="match status" value="1"/>
</dbReference>
<feature type="region of interest" description="Disordered" evidence="1">
    <location>
        <begin position="1"/>
        <end position="40"/>
    </location>
</feature>
<feature type="domain" description="Sulfatase-modifying factor enzyme-like" evidence="2">
    <location>
        <begin position="42"/>
        <end position="318"/>
    </location>
</feature>
<dbReference type="InterPro" id="IPR016187">
    <property type="entry name" value="CTDL_fold"/>
</dbReference>
<dbReference type="SUPFAM" id="SSF56436">
    <property type="entry name" value="C-type lectin-like"/>
    <property type="match status" value="1"/>
</dbReference>
<evidence type="ECO:0000256" key="1">
    <source>
        <dbReference type="SAM" id="MobiDB-lite"/>
    </source>
</evidence>
<evidence type="ECO:0000313" key="3">
    <source>
        <dbReference type="EMBL" id="TQL60057.1"/>
    </source>
</evidence>
<proteinExistence type="predicted"/>
<protein>
    <submittedName>
        <fullName evidence="3">Formylglycine-generating enzyme required for sulfatase activity</fullName>
    </submittedName>
</protein>
<organism evidence="3 4">
    <name type="scientific">Oryzihumus leptocrescens</name>
    <dbReference type="NCBI Taxonomy" id="297536"/>
    <lineage>
        <taxon>Bacteria</taxon>
        <taxon>Bacillati</taxon>
        <taxon>Actinomycetota</taxon>
        <taxon>Actinomycetes</taxon>
        <taxon>Micrococcales</taxon>
        <taxon>Intrasporangiaceae</taxon>
        <taxon>Oryzihumus</taxon>
    </lineage>
</organism>
<evidence type="ECO:0000259" key="2">
    <source>
        <dbReference type="Pfam" id="PF03781"/>
    </source>
</evidence>
<accession>A0A542ZI81</accession>
<dbReference type="RefSeq" id="WP_221632466.1">
    <property type="nucleotide sequence ID" value="NZ_BAAAKX010000005.1"/>
</dbReference>
<gene>
    <name evidence="3" type="ORF">FB474_1433</name>
</gene>
<evidence type="ECO:0000313" key="4">
    <source>
        <dbReference type="Proteomes" id="UP000319514"/>
    </source>
</evidence>
<dbReference type="InterPro" id="IPR042095">
    <property type="entry name" value="SUMF_sf"/>
</dbReference>
<dbReference type="Pfam" id="PF03781">
    <property type="entry name" value="FGE-sulfatase"/>
    <property type="match status" value="1"/>
</dbReference>
<reference evidence="3 4" key="1">
    <citation type="submission" date="2019-06" db="EMBL/GenBank/DDBJ databases">
        <title>Sequencing the genomes of 1000 actinobacteria strains.</title>
        <authorList>
            <person name="Klenk H.-P."/>
        </authorList>
    </citation>
    <scope>NUCLEOTIDE SEQUENCE [LARGE SCALE GENOMIC DNA]</scope>
    <source>
        <strain evidence="3 4">DSM 18082</strain>
    </source>
</reference>
<dbReference type="AlphaFoldDB" id="A0A542ZI81"/>
<name>A0A542ZI81_9MICO</name>
<keyword evidence="4" id="KW-1185">Reference proteome</keyword>
<dbReference type="GO" id="GO:0120147">
    <property type="term" value="F:formylglycine-generating oxidase activity"/>
    <property type="evidence" value="ECO:0007669"/>
    <property type="project" value="TreeGrafter"/>
</dbReference>
<dbReference type="EMBL" id="VFOQ01000001">
    <property type="protein sequence ID" value="TQL60057.1"/>
    <property type="molecule type" value="Genomic_DNA"/>
</dbReference>
<feature type="compositionally biased region" description="Low complexity" evidence="1">
    <location>
        <begin position="10"/>
        <end position="24"/>
    </location>
</feature>
<dbReference type="PANTHER" id="PTHR23150:SF19">
    <property type="entry name" value="FORMYLGLYCINE-GENERATING ENZYME"/>
    <property type="match status" value="1"/>
</dbReference>
<dbReference type="InterPro" id="IPR051043">
    <property type="entry name" value="Sulfatase_Mod_Factor_Kinase"/>
</dbReference>
<sequence length="341" mass="36680">MDERRPAAPPACCAASRGGSAAAAPPGPRQHIVTRGPTGPDPTLVDLPGGSFLMGGNDPDGFPADGEGPVRVVTLAPFRIDRYATSNQRFAEFVDATGYRTDAERYGWSFVFAGLLPEGHPPTSAVADAPWWRQVHGAHWRHPEGPASSLDGRMDHPVVHVSWNDAAAYCQWAGRRLPTEAEWEYAARGGLVGARFAWGDELAPDGRWKCNIWQGTFPAENTLADGFLGTAPVDAFDPNGFGLHNVAGNVWEWCADWFSATHPGTPATNPQGPPSGGSRVIRGGSYLCHRSYCNRYRVAARTANTPDSSTGNTGFRCAADWSRAVREGAIDHLPVRRPQGL</sequence>
<dbReference type="InterPro" id="IPR005532">
    <property type="entry name" value="SUMF_dom"/>
</dbReference>